<keyword evidence="1" id="KW-0732">Signal</keyword>
<dbReference type="Proteomes" id="UP001396334">
    <property type="component" value="Unassembled WGS sequence"/>
</dbReference>
<feature type="domain" description="RNase H type-1" evidence="2">
    <location>
        <begin position="215"/>
        <end position="333"/>
    </location>
</feature>
<feature type="signal peptide" evidence="1">
    <location>
        <begin position="1"/>
        <end position="24"/>
    </location>
</feature>
<accession>A0ABR2QLS6</accession>
<evidence type="ECO:0000313" key="3">
    <source>
        <dbReference type="EMBL" id="KAK9001632.1"/>
    </source>
</evidence>
<dbReference type="Gene3D" id="3.30.420.10">
    <property type="entry name" value="Ribonuclease H-like superfamily/Ribonuclease H"/>
    <property type="match status" value="1"/>
</dbReference>
<dbReference type="InterPro" id="IPR044730">
    <property type="entry name" value="RNase_H-like_dom_plant"/>
</dbReference>
<name>A0ABR2QLS6_9ROSI</name>
<feature type="chain" id="PRO_5046695322" description="RNase H type-1 domain-containing protein" evidence="1">
    <location>
        <begin position="25"/>
        <end position="365"/>
    </location>
</feature>
<evidence type="ECO:0000313" key="4">
    <source>
        <dbReference type="Proteomes" id="UP001396334"/>
    </source>
</evidence>
<keyword evidence="4" id="KW-1185">Reference proteome</keyword>
<organism evidence="3 4">
    <name type="scientific">Hibiscus sabdariffa</name>
    <name type="common">roselle</name>
    <dbReference type="NCBI Taxonomy" id="183260"/>
    <lineage>
        <taxon>Eukaryota</taxon>
        <taxon>Viridiplantae</taxon>
        <taxon>Streptophyta</taxon>
        <taxon>Embryophyta</taxon>
        <taxon>Tracheophyta</taxon>
        <taxon>Spermatophyta</taxon>
        <taxon>Magnoliopsida</taxon>
        <taxon>eudicotyledons</taxon>
        <taxon>Gunneridae</taxon>
        <taxon>Pentapetalae</taxon>
        <taxon>rosids</taxon>
        <taxon>malvids</taxon>
        <taxon>Malvales</taxon>
        <taxon>Malvaceae</taxon>
        <taxon>Malvoideae</taxon>
        <taxon>Hibiscus</taxon>
    </lineage>
</organism>
<evidence type="ECO:0000259" key="2">
    <source>
        <dbReference type="Pfam" id="PF13456"/>
    </source>
</evidence>
<evidence type="ECO:0000256" key="1">
    <source>
        <dbReference type="SAM" id="SignalP"/>
    </source>
</evidence>
<dbReference type="InterPro" id="IPR036397">
    <property type="entry name" value="RNaseH_sf"/>
</dbReference>
<dbReference type="Pfam" id="PF13456">
    <property type="entry name" value="RVT_3"/>
    <property type="match status" value="1"/>
</dbReference>
<dbReference type="PANTHER" id="PTHR31263">
    <property type="entry name" value="CELLULASE FAMILY PROTEIN (AFU_ORTHOLOGUE AFUA_5G14560)"/>
    <property type="match status" value="1"/>
</dbReference>
<dbReference type="InterPro" id="IPR017853">
    <property type="entry name" value="GH"/>
</dbReference>
<dbReference type="InterPro" id="IPR002156">
    <property type="entry name" value="RNaseH_domain"/>
</dbReference>
<reference evidence="3 4" key="1">
    <citation type="journal article" date="2024" name="G3 (Bethesda)">
        <title>Genome assembly of Hibiscus sabdariffa L. provides insights into metabolisms of medicinal natural products.</title>
        <authorList>
            <person name="Kim T."/>
        </authorList>
    </citation>
    <scope>NUCLEOTIDE SEQUENCE [LARGE SCALE GENOMIC DNA]</scope>
    <source>
        <strain evidence="3">TK-2024</strain>
        <tissue evidence="3">Old leaves</tissue>
    </source>
</reference>
<dbReference type="PANTHER" id="PTHR31263:SF44">
    <property type="entry name" value="OS04G0481200 PROTEIN"/>
    <property type="match status" value="1"/>
</dbReference>
<comment type="caution">
    <text evidence="3">The sequence shown here is derived from an EMBL/GenBank/DDBJ whole genome shotgun (WGS) entry which is preliminary data.</text>
</comment>
<dbReference type="CDD" id="cd06222">
    <property type="entry name" value="RNase_H_like"/>
    <property type="match status" value="1"/>
</dbReference>
<dbReference type="EMBL" id="JBBPBN010000036">
    <property type="protein sequence ID" value="KAK9001632.1"/>
    <property type="molecule type" value="Genomic_DNA"/>
</dbReference>
<proteinExistence type="predicted"/>
<dbReference type="Gene3D" id="3.20.20.80">
    <property type="entry name" value="Glycosidases"/>
    <property type="match status" value="1"/>
</dbReference>
<sequence>MGNFTCFFILHFLLILVIIQHAKPSTSLPLSTNSRWIVDEEGRRVKLACVNWASHLEPMVAEGLSKRPMDAITEQIVSMGFNCVRFTWPLFLITNDSLGSLTVRRSFQRLGLLEPIAGIQANNPSAIDATLIEAFQVWRYIIPSSLAASFFSSPIKCRNDVVFVGDSASVECTLSRGIAWAQYYNDGWLHPMQTVNAPPRTIPWRNPEHGCLCLNVDGAVSLNTGKATIGGLLRDTAGNFIFGFSKYIGFTNSLHAELWALYVGLQLAWDHGVNFLQIQTDCKRVLELLHDTNVDSCPISLVRSIHQFWRRAWYVDLIWVPRSSNQAADSMARIANCSSFDLLFFSDPPAQLHDVLTTDALVLSL</sequence>
<gene>
    <name evidence="3" type="ORF">V6N11_083412</name>
</gene>
<dbReference type="SUPFAM" id="SSF51445">
    <property type="entry name" value="(Trans)glycosidases"/>
    <property type="match status" value="1"/>
</dbReference>
<protein>
    <recommendedName>
        <fullName evidence="2">RNase H type-1 domain-containing protein</fullName>
    </recommendedName>
</protein>
<dbReference type="SUPFAM" id="SSF53098">
    <property type="entry name" value="Ribonuclease H-like"/>
    <property type="match status" value="1"/>
</dbReference>
<dbReference type="InterPro" id="IPR012337">
    <property type="entry name" value="RNaseH-like_sf"/>
</dbReference>